<name>A0A1I2B7B9_9ACTN</name>
<proteinExistence type="predicted"/>
<gene>
    <name evidence="1" type="ORF">SAMN05216574_10472</name>
</gene>
<evidence type="ECO:0000313" key="1">
    <source>
        <dbReference type="EMBL" id="SFE51887.1"/>
    </source>
</evidence>
<organism evidence="1 2">
    <name type="scientific">Blastococcus tunisiensis</name>
    <dbReference type="NCBI Taxonomy" id="1798228"/>
    <lineage>
        <taxon>Bacteria</taxon>
        <taxon>Bacillati</taxon>
        <taxon>Actinomycetota</taxon>
        <taxon>Actinomycetes</taxon>
        <taxon>Geodermatophilales</taxon>
        <taxon>Geodermatophilaceae</taxon>
        <taxon>Blastococcus</taxon>
    </lineage>
</organism>
<sequence length="121" mass="13049">MREITARAVQAARDDMTTTPDAASAARSALTALPGFTTGDALASAVIAAAAPRRMAEYDRRAHAALRAVLGRDIGRRPGRYLRYMTEIVGVLDAVRVHDPEWTARDVDLALFWLGGQKEGA</sequence>
<keyword evidence="2" id="KW-1185">Reference proteome</keyword>
<dbReference type="STRING" id="1798228.SAMN05216574_10472"/>
<evidence type="ECO:0000313" key="2">
    <source>
        <dbReference type="Proteomes" id="UP000198589"/>
    </source>
</evidence>
<dbReference type="EMBL" id="FOND01000004">
    <property type="protein sequence ID" value="SFE51887.1"/>
    <property type="molecule type" value="Genomic_DNA"/>
</dbReference>
<dbReference type="AlphaFoldDB" id="A0A1I2B7B9"/>
<accession>A0A1I2B7B9</accession>
<protein>
    <submittedName>
        <fullName evidence="1">Uncharacterized protein</fullName>
    </submittedName>
</protein>
<dbReference type="Proteomes" id="UP000198589">
    <property type="component" value="Unassembled WGS sequence"/>
</dbReference>
<reference evidence="2" key="1">
    <citation type="submission" date="2016-10" db="EMBL/GenBank/DDBJ databases">
        <authorList>
            <person name="Varghese N."/>
            <person name="Submissions S."/>
        </authorList>
    </citation>
    <scope>NUCLEOTIDE SEQUENCE [LARGE SCALE GENOMIC DNA]</scope>
    <source>
        <strain evidence="2">DSM 46838</strain>
    </source>
</reference>